<keyword evidence="19" id="KW-1185">Reference proteome</keyword>
<keyword evidence="12" id="KW-0239">DNA-directed DNA polymerase</keyword>
<dbReference type="PANTHER" id="PTHR42648:SF11">
    <property type="entry name" value="TRANSPOSON TY4-P GAG-POL POLYPROTEIN"/>
    <property type="match status" value="1"/>
</dbReference>
<keyword evidence="2" id="KW-0645">Protease</keyword>
<evidence type="ECO:0000256" key="14">
    <source>
        <dbReference type="SAM" id="MobiDB-lite"/>
    </source>
</evidence>
<dbReference type="Pfam" id="PF25597">
    <property type="entry name" value="SH3_retrovirus"/>
    <property type="match status" value="1"/>
</dbReference>
<keyword evidence="13" id="KW-0233">DNA recombination</keyword>
<evidence type="ECO:0000313" key="19">
    <source>
        <dbReference type="Proteomes" id="UP000257109"/>
    </source>
</evidence>
<evidence type="ECO:0000259" key="15">
    <source>
        <dbReference type="Pfam" id="PF13976"/>
    </source>
</evidence>
<dbReference type="InterPro" id="IPR025724">
    <property type="entry name" value="GAG-pre-integrase_dom"/>
</dbReference>
<dbReference type="GO" id="GO:0003887">
    <property type="term" value="F:DNA-directed DNA polymerase activity"/>
    <property type="evidence" value="ECO:0007669"/>
    <property type="project" value="UniProtKB-KW"/>
</dbReference>
<proteinExistence type="predicted"/>
<evidence type="ECO:0000256" key="10">
    <source>
        <dbReference type="ARBA" id="ARBA00022908"/>
    </source>
</evidence>
<dbReference type="GO" id="GO:0004519">
    <property type="term" value="F:endonuclease activity"/>
    <property type="evidence" value="ECO:0007669"/>
    <property type="project" value="UniProtKB-KW"/>
</dbReference>
<feature type="compositionally biased region" description="Basic and acidic residues" evidence="14">
    <location>
        <begin position="50"/>
        <end position="63"/>
    </location>
</feature>
<dbReference type="Proteomes" id="UP000257109">
    <property type="component" value="Unassembled WGS sequence"/>
</dbReference>
<organism evidence="18 19">
    <name type="scientific">Mucuna pruriens</name>
    <name type="common">Velvet bean</name>
    <name type="synonym">Dolichos pruriens</name>
    <dbReference type="NCBI Taxonomy" id="157652"/>
    <lineage>
        <taxon>Eukaryota</taxon>
        <taxon>Viridiplantae</taxon>
        <taxon>Streptophyta</taxon>
        <taxon>Embryophyta</taxon>
        <taxon>Tracheophyta</taxon>
        <taxon>Spermatophyta</taxon>
        <taxon>Magnoliopsida</taxon>
        <taxon>eudicotyledons</taxon>
        <taxon>Gunneridae</taxon>
        <taxon>Pentapetalae</taxon>
        <taxon>rosids</taxon>
        <taxon>fabids</taxon>
        <taxon>Fabales</taxon>
        <taxon>Fabaceae</taxon>
        <taxon>Papilionoideae</taxon>
        <taxon>50 kb inversion clade</taxon>
        <taxon>NPAAA clade</taxon>
        <taxon>indigoferoid/millettioid clade</taxon>
        <taxon>Phaseoleae</taxon>
        <taxon>Mucuna</taxon>
    </lineage>
</organism>
<comment type="caution">
    <text evidence="18">The sequence shown here is derived from an EMBL/GenBank/DDBJ whole genome shotgun (WGS) entry which is preliminary data.</text>
</comment>
<evidence type="ECO:0000256" key="1">
    <source>
        <dbReference type="ARBA" id="ARBA00002180"/>
    </source>
</evidence>
<protein>
    <submittedName>
        <fullName evidence="18">Uncharacterized protein</fullName>
    </submittedName>
</protein>
<keyword evidence="6" id="KW-0255">Endonuclease</keyword>
<evidence type="ECO:0000256" key="11">
    <source>
        <dbReference type="ARBA" id="ARBA00022918"/>
    </source>
</evidence>
<dbReference type="EMBL" id="QJKJ01007193">
    <property type="protein sequence ID" value="RDX83957.1"/>
    <property type="molecule type" value="Genomic_DNA"/>
</dbReference>
<dbReference type="InterPro" id="IPR057670">
    <property type="entry name" value="SH3_retrovirus"/>
</dbReference>
<dbReference type="InterPro" id="IPR039537">
    <property type="entry name" value="Retrotran_Ty1/copia-like"/>
</dbReference>
<dbReference type="Pfam" id="PF22936">
    <property type="entry name" value="Pol_BBD"/>
    <property type="match status" value="1"/>
</dbReference>
<evidence type="ECO:0000259" key="17">
    <source>
        <dbReference type="Pfam" id="PF25597"/>
    </source>
</evidence>
<keyword evidence="11" id="KW-0695">RNA-directed DNA polymerase</keyword>
<accession>A0A371G074</accession>
<keyword evidence="3" id="KW-0540">Nuclease</keyword>
<sequence>MKKKKWLKELLDFLKVYEIEMNEDEGQRKGKCITLKAHEASKGSSPKAFKAKESCEATSKEEGPDEDKLCFISRKIYSMWKNKGGSKWKNNSRRYTNEVEDKSQVVCYECKKHRHFKSKCPSLEKDKEKKKGLMETWENLDLSSFEEDDEIWLTTRKRHQSWCLDSGYSHYMMVERSIFQDFMSKSGGWVIFGGNQNSKIARVDKIDKHPFPSIDNMLFVEGLRHNLLIISQLSDNEYDVSFNKGECIVKYLDGSLLFFARRQNNLYKINLTELTNQNVTCLVSINNDKWTWHKKLGHASLRLISKLKKHNLVRGLPRLVYKTPYKLWNGKQPNISYFHPFGCECFVLNTKDNVRKFDPNLDQGTFLGYSDAPKAYRVYNSRTLTIEEPIHRITSHNSKIYLKSTTNLRLWFKKSDNYRLKGYCGAHYAGDRIKRKSTSGGCHFIGANLVS</sequence>
<dbReference type="GO" id="GO:0005524">
    <property type="term" value="F:ATP binding"/>
    <property type="evidence" value="ECO:0007669"/>
    <property type="project" value="UniProtKB-KW"/>
</dbReference>
<evidence type="ECO:0000259" key="16">
    <source>
        <dbReference type="Pfam" id="PF22936"/>
    </source>
</evidence>
<dbReference type="InterPro" id="IPR054722">
    <property type="entry name" value="PolX-like_BBD"/>
</dbReference>
<keyword evidence="8" id="KW-0067">ATP-binding</keyword>
<feature type="domain" description="Retroviral polymerase SH3-like" evidence="17">
    <location>
        <begin position="343"/>
        <end position="387"/>
    </location>
</feature>
<evidence type="ECO:0000256" key="2">
    <source>
        <dbReference type="ARBA" id="ARBA00022670"/>
    </source>
</evidence>
<keyword evidence="7" id="KW-0378">Hydrolase</keyword>
<name>A0A371G074_MUCPR</name>
<evidence type="ECO:0000256" key="12">
    <source>
        <dbReference type="ARBA" id="ARBA00022932"/>
    </source>
</evidence>
<evidence type="ECO:0000256" key="5">
    <source>
        <dbReference type="ARBA" id="ARBA00022741"/>
    </source>
</evidence>
<evidence type="ECO:0000256" key="6">
    <source>
        <dbReference type="ARBA" id="ARBA00022759"/>
    </source>
</evidence>
<evidence type="ECO:0000256" key="9">
    <source>
        <dbReference type="ARBA" id="ARBA00022842"/>
    </source>
</evidence>
<evidence type="ECO:0000256" key="13">
    <source>
        <dbReference type="ARBA" id="ARBA00023172"/>
    </source>
</evidence>
<evidence type="ECO:0000256" key="7">
    <source>
        <dbReference type="ARBA" id="ARBA00022801"/>
    </source>
</evidence>
<dbReference type="Pfam" id="PF13976">
    <property type="entry name" value="gag_pre-integrs"/>
    <property type="match status" value="1"/>
</dbReference>
<dbReference type="SUPFAM" id="SSF57756">
    <property type="entry name" value="Retrovirus zinc finger-like domains"/>
    <property type="match status" value="1"/>
</dbReference>
<dbReference type="GO" id="GO:0015074">
    <property type="term" value="P:DNA integration"/>
    <property type="evidence" value="ECO:0007669"/>
    <property type="project" value="UniProtKB-KW"/>
</dbReference>
<evidence type="ECO:0000313" key="18">
    <source>
        <dbReference type="EMBL" id="RDX83957.1"/>
    </source>
</evidence>
<dbReference type="GO" id="GO:0008270">
    <property type="term" value="F:zinc ion binding"/>
    <property type="evidence" value="ECO:0007669"/>
    <property type="project" value="InterPro"/>
</dbReference>
<comment type="function">
    <text evidence="1">The aspartyl protease (PR) mediates the proteolytic cleavages of the Gag and Gag-Pol polyproteins after assembly of the VLP.</text>
</comment>
<dbReference type="GO" id="GO:0006508">
    <property type="term" value="P:proteolysis"/>
    <property type="evidence" value="ECO:0007669"/>
    <property type="project" value="UniProtKB-KW"/>
</dbReference>
<gene>
    <name evidence="18" type="ORF">CR513_35059</name>
</gene>
<evidence type="ECO:0000256" key="4">
    <source>
        <dbReference type="ARBA" id="ARBA00022723"/>
    </source>
</evidence>
<dbReference type="GO" id="GO:0003676">
    <property type="term" value="F:nucleic acid binding"/>
    <property type="evidence" value="ECO:0007669"/>
    <property type="project" value="InterPro"/>
</dbReference>
<feature type="domain" description="GAG-pre-integrase" evidence="15">
    <location>
        <begin position="265"/>
        <end position="317"/>
    </location>
</feature>
<keyword evidence="9" id="KW-0460">Magnesium</keyword>
<feature type="non-terminal residue" evidence="18">
    <location>
        <position position="1"/>
    </location>
</feature>
<dbReference type="GO" id="GO:0003964">
    <property type="term" value="F:RNA-directed DNA polymerase activity"/>
    <property type="evidence" value="ECO:0007669"/>
    <property type="project" value="UniProtKB-KW"/>
</dbReference>
<dbReference type="GO" id="GO:0006310">
    <property type="term" value="P:DNA recombination"/>
    <property type="evidence" value="ECO:0007669"/>
    <property type="project" value="UniProtKB-KW"/>
</dbReference>
<keyword evidence="12" id="KW-0808">Transferase</keyword>
<keyword evidence="10" id="KW-0229">DNA integration</keyword>
<dbReference type="InterPro" id="IPR036875">
    <property type="entry name" value="Znf_CCHC_sf"/>
</dbReference>
<keyword evidence="12" id="KW-0548">Nucleotidyltransferase</keyword>
<reference evidence="18" key="1">
    <citation type="submission" date="2018-05" db="EMBL/GenBank/DDBJ databases">
        <title>Draft genome of Mucuna pruriens seed.</title>
        <authorList>
            <person name="Nnadi N.E."/>
            <person name="Vos R."/>
            <person name="Hasami M.H."/>
            <person name="Devisetty U.K."/>
            <person name="Aguiy J.C."/>
        </authorList>
    </citation>
    <scope>NUCLEOTIDE SEQUENCE [LARGE SCALE GENOMIC DNA]</scope>
    <source>
        <strain evidence="18">JCA_2017</strain>
    </source>
</reference>
<keyword evidence="4" id="KW-0479">Metal-binding</keyword>
<dbReference type="PANTHER" id="PTHR42648">
    <property type="entry name" value="TRANSPOSASE, PUTATIVE-RELATED"/>
    <property type="match status" value="1"/>
</dbReference>
<evidence type="ECO:0000256" key="3">
    <source>
        <dbReference type="ARBA" id="ARBA00022722"/>
    </source>
</evidence>
<evidence type="ECO:0000256" key="8">
    <source>
        <dbReference type="ARBA" id="ARBA00022840"/>
    </source>
</evidence>
<feature type="domain" description="Retrovirus-related Pol polyprotein from transposon TNT 1-94-like beta-barrel" evidence="16">
    <location>
        <begin position="162"/>
        <end position="238"/>
    </location>
</feature>
<dbReference type="AlphaFoldDB" id="A0A371G074"/>
<keyword evidence="5" id="KW-0547">Nucleotide-binding</keyword>
<dbReference type="OrthoDB" id="1932348at2759"/>
<dbReference type="GO" id="GO:0008233">
    <property type="term" value="F:peptidase activity"/>
    <property type="evidence" value="ECO:0007669"/>
    <property type="project" value="UniProtKB-KW"/>
</dbReference>
<feature type="region of interest" description="Disordered" evidence="14">
    <location>
        <begin position="39"/>
        <end position="63"/>
    </location>
</feature>